<sequence>SLMRLPVLFHAWHALLHWRRASLKNMIFIFGWWRQLICKATFAKRAAFRAWAAAIQAQRCRCLSNALGAWRVLLLTSKSNRSRLQMVLNSWAYVRDVRMAQIAAMHRFAQCCEKSL</sequence>
<organism evidence="1 2">
    <name type="scientific">Durusdinium trenchii</name>
    <dbReference type="NCBI Taxonomy" id="1381693"/>
    <lineage>
        <taxon>Eukaryota</taxon>
        <taxon>Sar</taxon>
        <taxon>Alveolata</taxon>
        <taxon>Dinophyceae</taxon>
        <taxon>Suessiales</taxon>
        <taxon>Symbiodiniaceae</taxon>
        <taxon>Durusdinium</taxon>
    </lineage>
</organism>
<accession>A0ABP0IBD0</accession>
<reference evidence="1 2" key="1">
    <citation type="submission" date="2024-02" db="EMBL/GenBank/DDBJ databases">
        <authorList>
            <person name="Chen Y."/>
            <person name="Shah S."/>
            <person name="Dougan E. K."/>
            <person name="Thang M."/>
            <person name="Chan C."/>
        </authorList>
    </citation>
    <scope>NUCLEOTIDE SEQUENCE [LARGE SCALE GENOMIC DNA]</scope>
</reference>
<protein>
    <submittedName>
        <fullName evidence="1">Uncharacterized protein</fullName>
    </submittedName>
</protein>
<dbReference type="EMBL" id="CAXAMN010002494">
    <property type="protein sequence ID" value="CAK8999913.1"/>
    <property type="molecule type" value="Genomic_DNA"/>
</dbReference>
<feature type="non-terminal residue" evidence="1">
    <location>
        <position position="1"/>
    </location>
</feature>
<comment type="caution">
    <text evidence="1">The sequence shown here is derived from an EMBL/GenBank/DDBJ whole genome shotgun (WGS) entry which is preliminary data.</text>
</comment>
<evidence type="ECO:0000313" key="1">
    <source>
        <dbReference type="EMBL" id="CAK8999913.1"/>
    </source>
</evidence>
<dbReference type="Proteomes" id="UP001642484">
    <property type="component" value="Unassembled WGS sequence"/>
</dbReference>
<gene>
    <name evidence="1" type="ORF">CCMP2556_LOCUS5854</name>
</gene>
<feature type="non-terminal residue" evidence="1">
    <location>
        <position position="116"/>
    </location>
</feature>
<keyword evidence="2" id="KW-1185">Reference proteome</keyword>
<name>A0ABP0IBD0_9DINO</name>
<proteinExistence type="predicted"/>
<evidence type="ECO:0000313" key="2">
    <source>
        <dbReference type="Proteomes" id="UP001642484"/>
    </source>
</evidence>